<dbReference type="PANTHER" id="PTHR43439">
    <property type="entry name" value="PHENYLACETATE-COENZYME A LIGASE"/>
    <property type="match status" value="1"/>
</dbReference>
<evidence type="ECO:0000259" key="4">
    <source>
        <dbReference type="Pfam" id="PF00501"/>
    </source>
</evidence>
<keyword evidence="7" id="KW-1185">Reference proteome</keyword>
<dbReference type="SUPFAM" id="SSF51735">
    <property type="entry name" value="NAD(P)-binding Rossmann-fold domains"/>
    <property type="match status" value="1"/>
</dbReference>
<dbReference type="Pfam" id="PF23562">
    <property type="entry name" value="AMP-binding_C_3"/>
    <property type="match status" value="1"/>
</dbReference>
<feature type="domain" description="AMP-dependent synthetase/ligase" evidence="4">
    <location>
        <begin position="69"/>
        <end position="241"/>
    </location>
</feature>
<dbReference type="OrthoDB" id="429813at2759"/>
<keyword evidence="2" id="KW-0597">Phosphoprotein</keyword>
<evidence type="ECO:0000313" key="6">
    <source>
        <dbReference type="EMBL" id="CAF9928816.1"/>
    </source>
</evidence>
<evidence type="ECO:0000256" key="2">
    <source>
        <dbReference type="ARBA" id="ARBA00022553"/>
    </source>
</evidence>
<evidence type="ECO:0000259" key="5">
    <source>
        <dbReference type="Pfam" id="PF07993"/>
    </source>
</evidence>
<dbReference type="InterPro" id="IPR020845">
    <property type="entry name" value="AMP-binding_CS"/>
</dbReference>
<comment type="caution">
    <text evidence="6">The sequence shown here is derived from an EMBL/GenBank/DDBJ whole genome shotgun (WGS) entry which is preliminary data.</text>
</comment>
<dbReference type="InterPro" id="IPR036736">
    <property type="entry name" value="ACP-like_sf"/>
</dbReference>
<evidence type="ECO:0000256" key="3">
    <source>
        <dbReference type="SAM" id="MobiDB-lite"/>
    </source>
</evidence>
<dbReference type="AlphaFoldDB" id="A0A8H3FQB3"/>
<dbReference type="Pfam" id="PF07993">
    <property type="entry name" value="NAD_binding_4"/>
    <property type="match status" value="1"/>
</dbReference>
<dbReference type="Proteomes" id="UP000664203">
    <property type="component" value="Unassembled WGS sequence"/>
</dbReference>
<feature type="compositionally biased region" description="Gly residues" evidence="3">
    <location>
        <begin position="791"/>
        <end position="801"/>
    </location>
</feature>
<accession>A0A8H3FQB3</accession>
<dbReference type="Gene3D" id="3.40.50.720">
    <property type="entry name" value="NAD(P)-binding Rossmann-like Domain"/>
    <property type="match status" value="1"/>
</dbReference>
<dbReference type="EMBL" id="CAJPDR010000256">
    <property type="protein sequence ID" value="CAF9928816.1"/>
    <property type="molecule type" value="Genomic_DNA"/>
</dbReference>
<dbReference type="InterPro" id="IPR036291">
    <property type="entry name" value="NAD(P)-bd_dom_sf"/>
</dbReference>
<dbReference type="Gene3D" id="3.40.50.12780">
    <property type="entry name" value="N-terminal domain of ligase-like"/>
    <property type="match status" value="1"/>
</dbReference>
<dbReference type="InterPro" id="IPR051414">
    <property type="entry name" value="Adenylate-forming_Reductase"/>
</dbReference>
<dbReference type="PANTHER" id="PTHR43439:SF2">
    <property type="entry name" value="ENZYME, PUTATIVE (JCVI)-RELATED"/>
    <property type="match status" value="1"/>
</dbReference>
<name>A0A8H3FQB3_9LECA</name>
<dbReference type="Pfam" id="PF00501">
    <property type="entry name" value="AMP-binding"/>
    <property type="match status" value="1"/>
</dbReference>
<gene>
    <name evidence="6" type="ORF">ALECFALPRED_004150</name>
</gene>
<sequence length="801" mass="89064">MRLQAHLFLLERTECNIFLLSDAAPLIVEEIVEMRQMKIISFPGLDYFLHSDAVVDHYPYLKTFVEARLEPLVVLHTSGSTGVPKPVIMVHGTLSCIDAYRLVPSLGGREVAGPSWEGKRLFLAFPLFHAASMCYVLGLGIYCGVICVLPPSGVPLNASIADQIHTTGNVQGGALPPSLLVNLVKESSFQKNIWPLQYVIYAGGLLPKETGEEICCKTKLITLTGSTEVGLPAIEIVDRDDWDYLSYSHFMGYEYRPIELDGMYEQFIVRQNSVDLFQSIFSTFPNLNEYSMKDLYQRHPTKPGLVRLCGRTDDVITFSTAEKLSPTTMENTINSHPGVLSALVAGHGKLQPCLLIESRDAPASEDAKERMIEDIWPTVQRANQDCPAHGRIMKDFITFASPEKSFLRSGKETVQRMMTLDLYKSHINMLYEPGNTSARHLAGSHVTVQGSLPESVFQIICKSTWLKELTYTSDLFEAGLDSVQIVALVKNINSYVGDCQPDMQHVSPATIYAHPSVAALEETLKSPTTTQLPDSTRKSAAQRMQLFDKYFVNLPVAEIETSSSRDQKFVVLLTGSTGSLGTHLLDRLSVSASVSTVYCLNRGRDAEERRTKSHQGKGLPTRFKYVNFLRCDFLRPLLGLDEVSYTNLLTNVTHIIHNAWDVTFNRSVDSFEATYIHGTRRLLDFAAASHREARMQFISTTATVMGPEASLVGKVQEKVYERKWGMALEMGYAQSKLVAENLVAAISEVSRFDALICRVGIDNRSRKRIRALGTERMGVQPRRQLSIPGQDTGGIGTERGG</sequence>
<dbReference type="InterPro" id="IPR042099">
    <property type="entry name" value="ANL_N_sf"/>
</dbReference>
<keyword evidence="1" id="KW-0596">Phosphopantetheine</keyword>
<dbReference type="SUPFAM" id="SSF56801">
    <property type="entry name" value="Acetyl-CoA synthetase-like"/>
    <property type="match status" value="1"/>
</dbReference>
<feature type="region of interest" description="Disordered" evidence="3">
    <location>
        <begin position="780"/>
        <end position="801"/>
    </location>
</feature>
<proteinExistence type="predicted"/>
<dbReference type="InterPro" id="IPR006162">
    <property type="entry name" value="Ppantetheine_attach_site"/>
</dbReference>
<evidence type="ECO:0000313" key="7">
    <source>
        <dbReference type="Proteomes" id="UP000664203"/>
    </source>
</evidence>
<dbReference type="InterPro" id="IPR013120">
    <property type="entry name" value="FAR_NAD-bd"/>
</dbReference>
<dbReference type="SUPFAM" id="SSF47336">
    <property type="entry name" value="ACP-like"/>
    <property type="match status" value="1"/>
</dbReference>
<feature type="domain" description="Thioester reductase (TE)" evidence="5">
    <location>
        <begin position="573"/>
        <end position="761"/>
    </location>
</feature>
<dbReference type="InterPro" id="IPR000873">
    <property type="entry name" value="AMP-dep_synth/lig_dom"/>
</dbReference>
<dbReference type="PROSITE" id="PS00455">
    <property type="entry name" value="AMP_BINDING"/>
    <property type="match status" value="1"/>
</dbReference>
<reference evidence="6" key="1">
    <citation type="submission" date="2021-03" db="EMBL/GenBank/DDBJ databases">
        <authorList>
            <person name="Tagirdzhanova G."/>
        </authorList>
    </citation>
    <scope>NUCLEOTIDE SEQUENCE</scope>
</reference>
<protein>
    <submittedName>
        <fullName evidence="6">Uncharacterized protein</fullName>
    </submittedName>
</protein>
<dbReference type="PROSITE" id="PS00012">
    <property type="entry name" value="PHOSPHOPANTETHEINE"/>
    <property type="match status" value="1"/>
</dbReference>
<evidence type="ECO:0000256" key="1">
    <source>
        <dbReference type="ARBA" id="ARBA00022450"/>
    </source>
</evidence>
<organism evidence="6 7">
    <name type="scientific">Alectoria fallacina</name>
    <dbReference type="NCBI Taxonomy" id="1903189"/>
    <lineage>
        <taxon>Eukaryota</taxon>
        <taxon>Fungi</taxon>
        <taxon>Dikarya</taxon>
        <taxon>Ascomycota</taxon>
        <taxon>Pezizomycotina</taxon>
        <taxon>Lecanoromycetes</taxon>
        <taxon>OSLEUM clade</taxon>
        <taxon>Lecanoromycetidae</taxon>
        <taxon>Lecanorales</taxon>
        <taxon>Lecanorineae</taxon>
        <taxon>Parmeliaceae</taxon>
        <taxon>Alectoria</taxon>
    </lineage>
</organism>